<dbReference type="InterPro" id="IPR005821">
    <property type="entry name" value="Ion_trans_dom"/>
</dbReference>
<feature type="region of interest" description="Disordered" evidence="12">
    <location>
        <begin position="475"/>
        <end position="536"/>
    </location>
</feature>
<gene>
    <name evidence="15" type="ORF">P5673_021292</name>
</gene>
<feature type="compositionally biased region" description="Basic and acidic residues" evidence="12">
    <location>
        <begin position="1276"/>
        <end position="1288"/>
    </location>
</feature>
<feature type="compositionally biased region" description="Basic and acidic residues" evidence="12">
    <location>
        <begin position="1332"/>
        <end position="1349"/>
    </location>
</feature>
<comment type="caution">
    <text evidence="15">The sequence shown here is derived from an EMBL/GenBank/DDBJ whole genome shotgun (WGS) entry which is preliminary data.</text>
</comment>
<dbReference type="InterPro" id="IPR003131">
    <property type="entry name" value="T1-type_BTB"/>
</dbReference>
<evidence type="ECO:0000313" key="16">
    <source>
        <dbReference type="Proteomes" id="UP001249851"/>
    </source>
</evidence>
<dbReference type="Pfam" id="PF00520">
    <property type="entry name" value="Ion_trans"/>
    <property type="match status" value="2"/>
</dbReference>
<dbReference type="Pfam" id="PF02214">
    <property type="entry name" value="BTB_2"/>
    <property type="match status" value="2"/>
</dbReference>
<keyword evidence="5" id="KW-0631">Potassium channel</keyword>
<feature type="compositionally biased region" description="Basic and acidic residues" evidence="12">
    <location>
        <begin position="1470"/>
        <end position="1480"/>
    </location>
</feature>
<feature type="domain" description="BTB" evidence="14">
    <location>
        <begin position="12"/>
        <end position="116"/>
    </location>
</feature>
<dbReference type="Proteomes" id="UP001249851">
    <property type="component" value="Unassembled WGS sequence"/>
</dbReference>
<feature type="compositionally biased region" description="Basic and acidic residues" evidence="12">
    <location>
        <begin position="1384"/>
        <end position="1408"/>
    </location>
</feature>
<dbReference type="InterPro" id="IPR000210">
    <property type="entry name" value="BTB/POZ_dom"/>
</dbReference>
<dbReference type="InterPro" id="IPR003968">
    <property type="entry name" value="K_chnl_volt-dep_Kv"/>
</dbReference>
<keyword evidence="10 13" id="KW-0472">Membrane</keyword>
<evidence type="ECO:0000259" key="14">
    <source>
        <dbReference type="SMART" id="SM00225"/>
    </source>
</evidence>
<evidence type="ECO:0000256" key="7">
    <source>
        <dbReference type="ARBA" id="ARBA00022958"/>
    </source>
</evidence>
<dbReference type="InterPro" id="IPR027359">
    <property type="entry name" value="Volt_channel_dom_sf"/>
</dbReference>
<evidence type="ECO:0000256" key="12">
    <source>
        <dbReference type="SAM" id="MobiDB-lite"/>
    </source>
</evidence>
<dbReference type="FunFam" id="1.10.287.70:FF:000002">
    <property type="entry name" value="Potassium voltage-gated channel subfamily a member"/>
    <property type="match status" value="2"/>
</dbReference>
<dbReference type="PANTHER" id="PTHR11537:SF252">
    <property type="entry name" value="POTASSIUM VOLTAGE-GATED CHANNEL PROTEIN SHAW"/>
    <property type="match status" value="1"/>
</dbReference>
<dbReference type="FunFam" id="3.30.710.10:FF:000002">
    <property type="entry name" value="Potassium voltage-gated channel subfamily C member 2"/>
    <property type="match status" value="2"/>
</dbReference>
<feature type="compositionally biased region" description="Polar residues" evidence="12">
    <location>
        <begin position="594"/>
        <end position="603"/>
    </location>
</feature>
<feature type="region of interest" description="Disordered" evidence="12">
    <location>
        <begin position="580"/>
        <end position="691"/>
    </location>
</feature>
<dbReference type="Gene3D" id="1.20.120.350">
    <property type="entry name" value="Voltage-gated potassium channels. Chain C"/>
    <property type="match status" value="2"/>
</dbReference>
<dbReference type="InterPro" id="IPR003974">
    <property type="entry name" value="K_chnl_volt-dep_Kv3"/>
</dbReference>
<evidence type="ECO:0000256" key="10">
    <source>
        <dbReference type="ARBA" id="ARBA00023136"/>
    </source>
</evidence>
<evidence type="ECO:0000256" key="8">
    <source>
        <dbReference type="ARBA" id="ARBA00022989"/>
    </source>
</evidence>
<feature type="transmembrane region" description="Helical" evidence="13">
    <location>
        <begin position="1053"/>
        <end position="1070"/>
    </location>
</feature>
<reference evidence="15" key="2">
    <citation type="journal article" date="2023" name="Science">
        <title>Genomic signatures of disease resistance in endangered staghorn corals.</title>
        <authorList>
            <person name="Vollmer S.V."/>
            <person name="Selwyn J.D."/>
            <person name="Despard B.A."/>
            <person name="Roesel C.L."/>
        </authorList>
    </citation>
    <scope>NUCLEOTIDE SEQUENCE</scope>
    <source>
        <strain evidence="15">K2</strain>
    </source>
</reference>
<feature type="compositionally biased region" description="Low complexity" evidence="12">
    <location>
        <begin position="1190"/>
        <end position="1205"/>
    </location>
</feature>
<dbReference type="PRINTS" id="PR00169">
    <property type="entry name" value="KCHANNEL"/>
</dbReference>
<feature type="compositionally biased region" description="Basic residues" evidence="12">
    <location>
        <begin position="1255"/>
        <end position="1268"/>
    </location>
</feature>
<dbReference type="GO" id="GO:0001508">
    <property type="term" value="P:action potential"/>
    <property type="evidence" value="ECO:0007669"/>
    <property type="project" value="TreeGrafter"/>
</dbReference>
<feature type="region of interest" description="Disordered" evidence="12">
    <location>
        <begin position="1242"/>
        <end position="1415"/>
    </location>
</feature>
<evidence type="ECO:0000256" key="3">
    <source>
        <dbReference type="ARBA" id="ARBA00022538"/>
    </source>
</evidence>
<feature type="transmembrane region" description="Helical" evidence="13">
    <location>
        <begin position="216"/>
        <end position="237"/>
    </location>
</feature>
<keyword evidence="3" id="KW-0633">Potassium transport</keyword>
<feature type="transmembrane region" description="Helical" evidence="13">
    <location>
        <begin position="978"/>
        <end position="996"/>
    </location>
</feature>
<dbReference type="SMART" id="SM00225">
    <property type="entry name" value="BTB"/>
    <property type="match status" value="2"/>
</dbReference>
<comment type="subcellular location">
    <subcellularLocation>
        <location evidence="1">Membrane</location>
        <topology evidence="1">Multi-pass membrane protein</topology>
    </subcellularLocation>
</comment>
<keyword evidence="11" id="KW-0407">Ion channel</keyword>
<dbReference type="GO" id="GO:0005251">
    <property type="term" value="F:delayed rectifier potassium channel activity"/>
    <property type="evidence" value="ECO:0007669"/>
    <property type="project" value="TreeGrafter"/>
</dbReference>
<name>A0AAD9Q9D7_ACRCE</name>
<dbReference type="GO" id="GO:0008076">
    <property type="term" value="C:voltage-gated potassium channel complex"/>
    <property type="evidence" value="ECO:0007669"/>
    <property type="project" value="InterPro"/>
</dbReference>
<feature type="compositionally biased region" description="Polar residues" evidence="12">
    <location>
        <begin position="1481"/>
        <end position="1491"/>
    </location>
</feature>
<dbReference type="InterPro" id="IPR011333">
    <property type="entry name" value="SKP1/BTB/POZ_sf"/>
</dbReference>
<dbReference type="PRINTS" id="PR01491">
    <property type="entry name" value="KVCHANNEL"/>
</dbReference>
<dbReference type="InterPro" id="IPR028325">
    <property type="entry name" value="VG_K_chnl"/>
</dbReference>
<evidence type="ECO:0000256" key="6">
    <source>
        <dbReference type="ARBA" id="ARBA00022882"/>
    </source>
</evidence>
<dbReference type="GO" id="GO:0051260">
    <property type="term" value="P:protein homooligomerization"/>
    <property type="evidence" value="ECO:0007669"/>
    <property type="project" value="InterPro"/>
</dbReference>
<dbReference type="CDD" id="cd18379">
    <property type="entry name" value="BTB_POZ_Kv3_KCNC"/>
    <property type="match status" value="2"/>
</dbReference>
<evidence type="ECO:0000256" key="4">
    <source>
        <dbReference type="ARBA" id="ARBA00022692"/>
    </source>
</evidence>
<keyword evidence="9" id="KW-0406">Ion transport</keyword>
<feature type="compositionally biased region" description="Polar residues" evidence="12">
    <location>
        <begin position="629"/>
        <end position="640"/>
    </location>
</feature>
<dbReference type="SUPFAM" id="SSF54695">
    <property type="entry name" value="POZ domain"/>
    <property type="match status" value="2"/>
</dbReference>
<sequence>MSDEEDNLRKRDRIIINCGGVRHETYRSTLRNFPGTRLAWCTENVQNIADDYDPGRNEVFFDRHPGVFSAIINYYRTGKLHSPHDVCGPLFQEELAFWGIDEKQMEPCCWTYYTQHREAQENLKFFEQAEMSGDEDDQYSELGDVSSDSPLGQFAGEQSCWQKYKPRIWNVLEHQRSSKLAKLMFFVSLMFIILSVVAYCVQTIKQVSADYSANLAMEVLEGICGIWFTIEFALRLATCPSKQDFVKQISNWIDFIAIWPFYIRILTTKNLVYEILAICRLLRLSRFFKVNLGFQILKQTMIASSRELLLLVLLIIVPVIIFASIAYLVENKSNNDEFASIPGSFWWAIITITTVGYGDAAPVTLPGKLCGALCAVLSILITALPISVIGSNFSLYYSHAQAQMKLPKKSKRPIIGAANALMIQSSRPSEDMNSTDIVEERQEAGAASLAVNGSLEGDCKVHPYRGRARRARSSLYAGGLTPRQSYPLRSRSSEEFMTVNSSPPDDRKKSHTSTQSTTIDTPPKSPPHYGNSLTVDPPELSEAISVYQNQPEINRGQTIVHRESDEFEVDDIDHVINSIKDDEGPERAGMINGNLRQTSTQGRPVSPVRPGTPVKKAPKSSVRLVKPTLTVTLNSENGSYVNDALEEDEKEEENPQDELNRPRNKTSQNGNKYSRRRKIRSAGISSINEQESQNTVFRDAMLLEPASEPKVKSGSNFEDSLPPRGVAKDRVIINVGGYRHETYLSTLRVVPDSRLAWLAENAAKQADYDTDNNEYFFDRHPGVFVNVLNYYRTGKLHCPNDVCGPLFEEELLFWGIDELQMEPCCWSNYTQHREAQATLKAFEGLQKSVDESENEGNAFGVHRRVHRGTQWRKEIWSMLEKPYSSKYAQMFAFVSLIVIILSVATFCLESIPGIKYKTVFIGIEYFYLVWFTADFLARLCTCPSIRNFLKNFMTWVDITSVIPLYISVSSSEEVSGGWTFLFVLRLIRIFRLFRFFRAMSGMQVIGHTLKASARELFLLVLMLLIPMVIFSTLVFFAEKTNPGDNDFRSIPDSFWWAVITMTTVGYGDVYPKSTLGRLVGTLCACVGVLIVALPVSVIGSNFTLFYSHAQAQLRLPKKKRTPLLLGAAGALVSETTLHNEDKSDEDEDSNASPRGETHGMPRKSLRNPSITHRCRSIRREAALPPPLSRVESSTSVEMETTTPTVKKSAEELFPSQPNGSAMDLSSGLRGVSDVMLHITAPSHRRMAISPAASPHVRKPSHRRRRRGGSKLCSSRDNGEMSSFDKDGDSNYYTTTDGDSAGEGGDRKKSRTTITTKEKDKGTVGSSNESNECENRSTLGREDDSKDQDTQSRPNSGSPRGACNSSKDFDEETTHEVHGVPPWKSSEHLSGDNKDHNKTNVEPRLRSKSELVSVDTPPFKRRNAIIGKGAPVIPMSPLARSDDRLHRSVSHGPFRTSKDKLSSRNSNDIGRNYEGEEDKQSKILSASTQSNIAVDKGNEGELQMCAVVRPPKRSYIQNTTRV</sequence>
<feature type="transmembrane region" description="Helical" evidence="13">
    <location>
        <begin position="1016"/>
        <end position="1037"/>
    </location>
</feature>
<reference evidence="15" key="1">
    <citation type="journal article" date="2023" name="G3 (Bethesda)">
        <title>Whole genome assembly and annotation of the endangered Caribbean coral Acropora cervicornis.</title>
        <authorList>
            <person name="Selwyn J.D."/>
            <person name="Vollmer S.V."/>
        </authorList>
    </citation>
    <scope>NUCLEOTIDE SEQUENCE</scope>
    <source>
        <strain evidence="15">K2</strain>
    </source>
</reference>
<feature type="transmembrane region" description="Helical" evidence="13">
    <location>
        <begin position="887"/>
        <end position="908"/>
    </location>
</feature>
<dbReference type="SUPFAM" id="SSF81324">
    <property type="entry name" value="Voltage-gated potassium channels"/>
    <property type="match status" value="2"/>
</dbReference>
<dbReference type="PRINTS" id="PR01498">
    <property type="entry name" value="SHAWCHANNEL"/>
</dbReference>
<protein>
    <submittedName>
        <fullName evidence="15">Potassium voltage-gated channel subfamily C member 1</fullName>
    </submittedName>
</protein>
<keyword evidence="2" id="KW-0813">Transport</keyword>
<evidence type="ECO:0000256" key="1">
    <source>
        <dbReference type="ARBA" id="ARBA00004141"/>
    </source>
</evidence>
<feature type="transmembrane region" description="Helical" evidence="13">
    <location>
        <begin position="308"/>
        <end position="329"/>
    </location>
</feature>
<dbReference type="Gene3D" id="3.30.710.10">
    <property type="entry name" value="Potassium Channel Kv1.1, Chain A"/>
    <property type="match status" value="2"/>
</dbReference>
<dbReference type="EMBL" id="JARQWQ010000054">
    <property type="protein sequence ID" value="KAK2556735.1"/>
    <property type="molecule type" value="Genomic_DNA"/>
</dbReference>
<accession>A0AAD9Q9D7</accession>
<keyword evidence="16" id="KW-1185">Reference proteome</keyword>
<evidence type="ECO:0000313" key="15">
    <source>
        <dbReference type="EMBL" id="KAK2556735.1"/>
    </source>
</evidence>
<evidence type="ECO:0000256" key="2">
    <source>
        <dbReference type="ARBA" id="ARBA00022448"/>
    </source>
</evidence>
<feature type="region of interest" description="Disordered" evidence="12">
    <location>
        <begin position="1442"/>
        <end position="1498"/>
    </location>
</feature>
<feature type="compositionally biased region" description="Acidic residues" evidence="12">
    <location>
        <begin position="644"/>
        <end position="656"/>
    </location>
</feature>
<feature type="domain" description="BTB" evidence="14">
    <location>
        <begin position="729"/>
        <end position="831"/>
    </location>
</feature>
<dbReference type="PANTHER" id="PTHR11537">
    <property type="entry name" value="VOLTAGE-GATED POTASSIUM CHANNEL"/>
    <property type="match status" value="1"/>
</dbReference>
<feature type="transmembrane region" description="Helical" evidence="13">
    <location>
        <begin position="372"/>
        <end position="397"/>
    </location>
</feature>
<keyword evidence="4 13" id="KW-0812">Transmembrane</keyword>
<organism evidence="15 16">
    <name type="scientific">Acropora cervicornis</name>
    <name type="common">Staghorn coral</name>
    <dbReference type="NCBI Taxonomy" id="6130"/>
    <lineage>
        <taxon>Eukaryota</taxon>
        <taxon>Metazoa</taxon>
        <taxon>Cnidaria</taxon>
        <taxon>Anthozoa</taxon>
        <taxon>Hexacorallia</taxon>
        <taxon>Scleractinia</taxon>
        <taxon>Astrocoeniina</taxon>
        <taxon>Acroporidae</taxon>
        <taxon>Acropora</taxon>
    </lineage>
</organism>
<feature type="compositionally biased region" description="Polar residues" evidence="12">
    <location>
        <begin position="1350"/>
        <end position="1365"/>
    </location>
</feature>
<keyword evidence="7" id="KW-0630">Potassium</keyword>
<proteinExistence type="predicted"/>
<feature type="transmembrane region" description="Helical" evidence="13">
    <location>
        <begin position="341"/>
        <end position="360"/>
    </location>
</feature>
<keyword evidence="6" id="KW-0851">Voltage-gated channel</keyword>
<evidence type="ECO:0000256" key="11">
    <source>
        <dbReference type="ARBA" id="ARBA00023303"/>
    </source>
</evidence>
<dbReference type="Gene3D" id="1.10.287.70">
    <property type="match status" value="2"/>
</dbReference>
<evidence type="ECO:0000256" key="5">
    <source>
        <dbReference type="ARBA" id="ARBA00022826"/>
    </source>
</evidence>
<feature type="transmembrane region" description="Helical" evidence="13">
    <location>
        <begin position="1082"/>
        <end position="1106"/>
    </location>
</feature>
<feature type="transmembrane region" description="Helical" evidence="13">
    <location>
        <begin position="183"/>
        <end position="204"/>
    </location>
</feature>
<keyword evidence="8 13" id="KW-1133">Transmembrane helix</keyword>
<evidence type="ECO:0000256" key="13">
    <source>
        <dbReference type="SAM" id="Phobius"/>
    </source>
</evidence>
<feature type="region of interest" description="Disordered" evidence="12">
    <location>
        <begin position="1135"/>
        <end position="1226"/>
    </location>
</feature>
<dbReference type="FunFam" id="1.20.120.350:FF:000091">
    <property type="entry name" value="Predicted protein"/>
    <property type="match status" value="1"/>
</dbReference>
<evidence type="ECO:0000256" key="9">
    <source>
        <dbReference type="ARBA" id="ARBA00023065"/>
    </source>
</evidence>